<organism evidence="2 4">
    <name type="scientific">Medicago truncatula</name>
    <name type="common">Barrel medic</name>
    <name type="synonym">Medicago tribuloides</name>
    <dbReference type="NCBI Taxonomy" id="3880"/>
    <lineage>
        <taxon>Eukaryota</taxon>
        <taxon>Viridiplantae</taxon>
        <taxon>Streptophyta</taxon>
        <taxon>Embryophyta</taxon>
        <taxon>Tracheophyta</taxon>
        <taxon>Spermatophyta</taxon>
        <taxon>Magnoliopsida</taxon>
        <taxon>eudicotyledons</taxon>
        <taxon>Gunneridae</taxon>
        <taxon>Pentapetalae</taxon>
        <taxon>rosids</taxon>
        <taxon>fabids</taxon>
        <taxon>Fabales</taxon>
        <taxon>Fabaceae</taxon>
        <taxon>Papilionoideae</taxon>
        <taxon>50 kb inversion clade</taxon>
        <taxon>NPAAA clade</taxon>
        <taxon>Hologalegina</taxon>
        <taxon>IRL clade</taxon>
        <taxon>Trifolieae</taxon>
        <taxon>Medicago</taxon>
    </lineage>
</organism>
<gene>
    <name evidence="2" type="ordered locus">MTR_4g118820</name>
</gene>
<evidence type="ECO:0000313" key="3">
    <source>
        <dbReference type="EnsemblPlants" id="AES91782"/>
    </source>
</evidence>
<evidence type="ECO:0000313" key="2">
    <source>
        <dbReference type="EMBL" id="AES91782.2"/>
    </source>
</evidence>
<name>G7JJ32_MEDTR</name>
<reference evidence="2 4" key="1">
    <citation type="journal article" date="2011" name="Nature">
        <title>The Medicago genome provides insight into the evolution of rhizobial symbioses.</title>
        <authorList>
            <person name="Young N.D."/>
            <person name="Debelle F."/>
            <person name="Oldroyd G.E."/>
            <person name="Geurts R."/>
            <person name="Cannon S.B."/>
            <person name="Udvardi M.K."/>
            <person name="Benedito V.A."/>
            <person name="Mayer K.F."/>
            <person name="Gouzy J."/>
            <person name="Schoof H."/>
            <person name="Van de Peer Y."/>
            <person name="Proost S."/>
            <person name="Cook D.R."/>
            <person name="Meyers B.C."/>
            <person name="Spannagl M."/>
            <person name="Cheung F."/>
            <person name="De Mita S."/>
            <person name="Krishnakumar V."/>
            <person name="Gundlach H."/>
            <person name="Zhou S."/>
            <person name="Mudge J."/>
            <person name="Bharti A.K."/>
            <person name="Murray J.D."/>
            <person name="Naoumkina M.A."/>
            <person name="Rosen B."/>
            <person name="Silverstein K.A."/>
            <person name="Tang H."/>
            <person name="Rombauts S."/>
            <person name="Zhao P.X."/>
            <person name="Zhou P."/>
            <person name="Barbe V."/>
            <person name="Bardou P."/>
            <person name="Bechner M."/>
            <person name="Bellec A."/>
            <person name="Berger A."/>
            <person name="Berges H."/>
            <person name="Bidwell S."/>
            <person name="Bisseling T."/>
            <person name="Choisne N."/>
            <person name="Couloux A."/>
            <person name="Denny R."/>
            <person name="Deshpande S."/>
            <person name="Dai X."/>
            <person name="Doyle J.J."/>
            <person name="Dudez A.M."/>
            <person name="Farmer A.D."/>
            <person name="Fouteau S."/>
            <person name="Franken C."/>
            <person name="Gibelin C."/>
            <person name="Gish J."/>
            <person name="Goldstein S."/>
            <person name="Gonzalez A.J."/>
            <person name="Green P.J."/>
            <person name="Hallab A."/>
            <person name="Hartog M."/>
            <person name="Hua A."/>
            <person name="Humphray S.J."/>
            <person name="Jeong D.H."/>
            <person name="Jing Y."/>
            <person name="Jocker A."/>
            <person name="Kenton S.M."/>
            <person name="Kim D.J."/>
            <person name="Klee K."/>
            <person name="Lai H."/>
            <person name="Lang C."/>
            <person name="Lin S."/>
            <person name="Macmil S.L."/>
            <person name="Magdelenat G."/>
            <person name="Matthews L."/>
            <person name="McCorrison J."/>
            <person name="Monaghan E.L."/>
            <person name="Mun J.H."/>
            <person name="Najar F.Z."/>
            <person name="Nicholson C."/>
            <person name="Noirot C."/>
            <person name="O'Bleness M."/>
            <person name="Paule C.R."/>
            <person name="Poulain J."/>
            <person name="Prion F."/>
            <person name="Qin B."/>
            <person name="Qu C."/>
            <person name="Retzel E.F."/>
            <person name="Riddle C."/>
            <person name="Sallet E."/>
            <person name="Samain S."/>
            <person name="Samson N."/>
            <person name="Sanders I."/>
            <person name="Saurat O."/>
            <person name="Scarpelli C."/>
            <person name="Schiex T."/>
            <person name="Segurens B."/>
            <person name="Severin A.J."/>
            <person name="Sherrier D.J."/>
            <person name="Shi R."/>
            <person name="Sims S."/>
            <person name="Singer S.R."/>
            <person name="Sinharoy S."/>
            <person name="Sterck L."/>
            <person name="Viollet A."/>
            <person name="Wang B.B."/>
            <person name="Wang K."/>
            <person name="Wang M."/>
            <person name="Wang X."/>
            <person name="Warfsmann J."/>
            <person name="Weissenbach J."/>
            <person name="White D.D."/>
            <person name="White J.D."/>
            <person name="Wiley G.B."/>
            <person name="Wincker P."/>
            <person name="Xing Y."/>
            <person name="Yang L."/>
            <person name="Yao Z."/>
            <person name="Ying F."/>
            <person name="Zhai J."/>
            <person name="Zhou L."/>
            <person name="Zuber A."/>
            <person name="Denarie J."/>
            <person name="Dixon R.A."/>
            <person name="May G.D."/>
            <person name="Schwartz D.C."/>
            <person name="Rogers J."/>
            <person name="Quetier F."/>
            <person name="Town C.D."/>
            <person name="Roe B.A."/>
        </authorList>
    </citation>
    <scope>NUCLEOTIDE SEQUENCE [LARGE SCALE GENOMIC DNA]</scope>
    <source>
        <strain evidence="2">A17</strain>
        <strain evidence="3 4">cv. Jemalong A17</strain>
    </source>
</reference>
<reference evidence="2 4" key="2">
    <citation type="journal article" date="2014" name="BMC Genomics">
        <title>An improved genome release (version Mt4.0) for the model legume Medicago truncatula.</title>
        <authorList>
            <person name="Tang H."/>
            <person name="Krishnakumar V."/>
            <person name="Bidwell S."/>
            <person name="Rosen B."/>
            <person name="Chan A."/>
            <person name="Zhou S."/>
            <person name="Gentzbittel L."/>
            <person name="Childs K.L."/>
            <person name="Yandell M."/>
            <person name="Gundlach H."/>
            <person name="Mayer K.F."/>
            <person name="Schwartz D.C."/>
            <person name="Town C.D."/>
        </authorList>
    </citation>
    <scope>GENOME REANNOTATION</scope>
    <source>
        <strain evidence="3 4">cv. Jemalong A17</strain>
    </source>
</reference>
<evidence type="ECO:0000313" key="4">
    <source>
        <dbReference type="Proteomes" id="UP000002051"/>
    </source>
</evidence>
<accession>A0A0C3X6B0</accession>
<reference evidence="3" key="3">
    <citation type="submission" date="2015-04" db="UniProtKB">
        <authorList>
            <consortium name="EnsemblPlants"/>
        </authorList>
    </citation>
    <scope>IDENTIFICATION</scope>
    <source>
        <strain evidence="3">cv. Jemalong A17</strain>
    </source>
</reference>
<keyword evidence="4" id="KW-1185">Reference proteome</keyword>
<proteinExistence type="predicted"/>
<dbReference type="Proteomes" id="UP000002051">
    <property type="component" value="Chromosome 4"/>
</dbReference>
<sequence length="95" mass="11450">MCEANMELIYLHFNLPRCSEIRANTCNQLVDDVRILVEHFLVLARRRWRVRVPLVTIFLIPVRRRWRVRRRRIVVVILGMAALVVPWTTINCRRT</sequence>
<keyword evidence="1 2" id="KW-0812">Transmembrane</keyword>
<dbReference type="EMBL" id="CM001220">
    <property type="protein sequence ID" value="AES91782.2"/>
    <property type="molecule type" value="Genomic_DNA"/>
</dbReference>
<protein>
    <submittedName>
        <fullName evidence="2">Transmembrane protein, putative</fullName>
    </submittedName>
</protein>
<dbReference type="HOGENOM" id="CLU_2376015_0_0_1"/>
<keyword evidence="1" id="KW-0472">Membrane</keyword>
<keyword evidence="1" id="KW-1133">Transmembrane helix</keyword>
<dbReference type="EnsemblPlants" id="AES91782">
    <property type="protein sequence ID" value="AES91782"/>
    <property type="gene ID" value="MTR_4g118820"/>
</dbReference>
<dbReference type="AlphaFoldDB" id="G7JJ32"/>
<accession>G7JJ32</accession>
<feature type="transmembrane region" description="Helical" evidence="1">
    <location>
        <begin position="73"/>
        <end position="90"/>
    </location>
</feature>
<evidence type="ECO:0000256" key="1">
    <source>
        <dbReference type="SAM" id="Phobius"/>
    </source>
</evidence>
<dbReference type="PaxDb" id="3880-AES91782"/>